<dbReference type="EMBL" id="MN739788">
    <property type="protein sequence ID" value="QHT26405.1"/>
    <property type="molecule type" value="Genomic_DNA"/>
</dbReference>
<organism evidence="2">
    <name type="scientific">viral metagenome</name>
    <dbReference type="NCBI Taxonomy" id="1070528"/>
    <lineage>
        <taxon>unclassified sequences</taxon>
        <taxon>metagenomes</taxon>
        <taxon>organismal metagenomes</taxon>
    </lineage>
</organism>
<evidence type="ECO:0000313" key="2">
    <source>
        <dbReference type="EMBL" id="QHT26405.1"/>
    </source>
</evidence>
<feature type="region of interest" description="Disordered" evidence="1">
    <location>
        <begin position="237"/>
        <end position="319"/>
    </location>
</feature>
<reference evidence="2" key="1">
    <citation type="journal article" date="2020" name="Nature">
        <title>Giant virus diversity and host interactions through global metagenomics.</title>
        <authorList>
            <person name="Schulz F."/>
            <person name="Roux S."/>
            <person name="Paez-Espino D."/>
            <person name="Jungbluth S."/>
            <person name="Walsh D.A."/>
            <person name="Denef V.J."/>
            <person name="McMahon K.D."/>
            <person name="Konstantinidis K.T."/>
            <person name="Eloe-Fadrosh E.A."/>
            <person name="Kyrpides N.C."/>
            <person name="Woyke T."/>
        </authorList>
    </citation>
    <scope>NUCLEOTIDE SEQUENCE</scope>
    <source>
        <strain evidence="2">GVMAG-M-3300023179-27</strain>
    </source>
</reference>
<sequence>MAKESKKDSKKDTKTASPKKAKGSPKTTAKKNKFAGVKKGDKPNMMTAFAGLDFNVSQTKKWLKAHYESKNMPFQSVHYVLAATNEVVCRYVLSGLIAMAKQTKGGLHDIDFDKFRMYCAITPEINNSFSGFLHKYDDAVNYTTQLVVSKNDLSSYVEKVFHNNTDVNLNHDTLNYLAFILSQMSVAIADNAQIIASSLSKKSVTMNITVAAIRIVLKDKLRDTVMKKVDNVVKTVSQKKGKDDDDDDDEKDKEQKDNKDDGDDDDDDSDDEDTKKKAKSKSKKEESDDESDGEDSDDDKKKKATKKTKSPKKPSKSKN</sequence>
<feature type="compositionally biased region" description="Basic and acidic residues" evidence="1">
    <location>
        <begin position="1"/>
        <end position="14"/>
    </location>
</feature>
<name>A0A6C0EGE0_9ZZZZ</name>
<feature type="compositionally biased region" description="Basic residues" evidence="1">
    <location>
        <begin position="302"/>
        <end position="319"/>
    </location>
</feature>
<feature type="compositionally biased region" description="Basic residues" evidence="1">
    <location>
        <begin position="17"/>
        <end position="33"/>
    </location>
</feature>
<feature type="compositionally biased region" description="Acidic residues" evidence="1">
    <location>
        <begin position="287"/>
        <end position="297"/>
    </location>
</feature>
<feature type="compositionally biased region" description="Acidic residues" evidence="1">
    <location>
        <begin position="260"/>
        <end position="272"/>
    </location>
</feature>
<feature type="region of interest" description="Disordered" evidence="1">
    <location>
        <begin position="1"/>
        <end position="39"/>
    </location>
</feature>
<dbReference type="AlphaFoldDB" id="A0A6C0EGE0"/>
<proteinExistence type="predicted"/>
<protein>
    <submittedName>
        <fullName evidence="2">Uncharacterized protein</fullName>
    </submittedName>
</protein>
<evidence type="ECO:0000256" key="1">
    <source>
        <dbReference type="SAM" id="MobiDB-lite"/>
    </source>
</evidence>
<accession>A0A6C0EGE0</accession>